<keyword evidence="3 11" id="KW-0489">Methyltransferase</keyword>
<dbReference type="InterPro" id="IPR038459">
    <property type="entry name" value="MT_TRM10-typ_sf"/>
</dbReference>
<dbReference type="eggNOG" id="KOG2967">
    <property type="taxonomic scope" value="Eukaryota"/>
</dbReference>
<dbReference type="VEuPathDB" id="FungiDB:MAPG_04091"/>
<feature type="compositionally biased region" description="Basic and acidic residues" evidence="9">
    <location>
        <begin position="36"/>
        <end position="46"/>
    </location>
</feature>
<dbReference type="STRING" id="644358.A0A0C4DVT0"/>
<feature type="compositionally biased region" description="Polar residues" evidence="9">
    <location>
        <begin position="16"/>
        <end position="29"/>
    </location>
</feature>
<feature type="compositionally biased region" description="Basic residues" evidence="9">
    <location>
        <begin position="90"/>
        <end position="108"/>
    </location>
</feature>
<evidence type="ECO:0000256" key="5">
    <source>
        <dbReference type="ARBA" id="ARBA00022691"/>
    </source>
</evidence>
<evidence type="ECO:0000256" key="9">
    <source>
        <dbReference type="SAM" id="MobiDB-lite"/>
    </source>
</evidence>
<dbReference type="PANTHER" id="PTHR13563:SF13">
    <property type="entry name" value="TRNA METHYLTRANSFERASE 10 HOMOLOG A"/>
    <property type="match status" value="1"/>
</dbReference>
<evidence type="ECO:0000256" key="8">
    <source>
        <dbReference type="ARBA" id="ARBA00048434"/>
    </source>
</evidence>
<feature type="region of interest" description="Disordered" evidence="9">
    <location>
        <begin position="245"/>
        <end position="288"/>
    </location>
</feature>
<dbReference type="GO" id="GO:0002939">
    <property type="term" value="P:tRNA N1-guanine methylation"/>
    <property type="evidence" value="ECO:0007669"/>
    <property type="project" value="TreeGrafter"/>
</dbReference>
<dbReference type="EC" id="2.1.1.221" evidence="1"/>
<name>A0A0C4DVT0_MAGP6</name>
<evidence type="ECO:0000256" key="3">
    <source>
        <dbReference type="ARBA" id="ARBA00022603"/>
    </source>
</evidence>
<reference evidence="11" key="2">
    <citation type="submission" date="2010-05" db="EMBL/GenBank/DDBJ databases">
        <title>The Genome Sequence of Magnaporthe poae strain ATCC 64411.</title>
        <authorList>
            <consortium name="The Broad Institute Genome Sequencing Platform"/>
            <consortium name="Broad Institute Genome Sequencing Center for Infectious Disease"/>
            <person name="Ma L.-J."/>
            <person name="Dead R."/>
            <person name="Young S."/>
            <person name="Zeng Q."/>
            <person name="Koehrsen M."/>
            <person name="Alvarado L."/>
            <person name="Berlin A."/>
            <person name="Chapman S.B."/>
            <person name="Chen Z."/>
            <person name="Freedman E."/>
            <person name="Gellesch M."/>
            <person name="Goldberg J."/>
            <person name="Griggs A."/>
            <person name="Gujja S."/>
            <person name="Heilman E.R."/>
            <person name="Heiman D."/>
            <person name="Hepburn T."/>
            <person name="Howarth C."/>
            <person name="Jen D."/>
            <person name="Larson L."/>
            <person name="Mehta T."/>
            <person name="Neiman D."/>
            <person name="Pearson M."/>
            <person name="Roberts A."/>
            <person name="Saif S."/>
            <person name="Shea T."/>
            <person name="Shenoy N."/>
            <person name="Sisk P."/>
            <person name="Stolte C."/>
            <person name="Sykes S."/>
            <person name="Walk T."/>
            <person name="White J."/>
            <person name="Yandava C."/>
            <person name="Haas B."/>
            <person name="Nusbaum C."/>
            <person name="Birren B."/>
        </authorList>
    </citation>
    <scope>NUCLEOTIDE SEQUENCE</scope>
    <source>
        <strain evidence="11">ATCC 64411</strain>
    </source>
</reference>
<dbReference type="OMA" id="FKKNDGW"/>
<sequence length="449" mass="49892">MADATHIPETKYSLESPMTTTAPVSTAEPTAQIGRSPKDSSTRTDVDDLQNPTENSGDAAPNGEPAQPPISKSQQKKLKRQRMWEERKDDRKRHRKERRHQQQAKRRAVRAERAAELEATGLDPKAAFQASRPPRRAPPRQVPVTIILDCDFEKYMSEKELVSLSSQIVRSYSDNRAASVQAHLVISSWGGKLRERFETVLQNAHDGWKGTRFSEADFVQAGREALEMMKGPKGGVLVDSLQPQVTPAEETTGEETGAVLPTHASITKDTQDPTPVPEPEPDGQDPSIVYLTADSPYTLERLEPNTSYVIGGIIDRNREKGLCYKRAKERGVRTARLPIGEYVVMASRKVLTTNQVVDIMVKWLEHGDWKVAFQQAIPKRKGGVLKGDEADAENAGADDLDDLDDLDGQEPEQEHFAEEVKEEEGEENEASNTGDIISGEVKKEDDIQP</sequence>
<feature type="compositionally biased region" description="Acidic residues" evidence="9">
    <location>
        <begin position="390"/>
        <end position="411"/>
    </location>
</feature>
<evidence type="ECO:0000259" key="10">
    <source>
        <dbReference type="PROSITE" id="PS51675"/>
    </source>
</evidence>
<dbReference type="Gene3D" id="3.40.1280.30">
    <property type="match status" value="1"/>
</dbReference>
<evidence type="ECO:0000256" key="6">
    <source>
        <dbReference type="ARBA" id="ARBA00031792"/>
    </source>
</evidence>
<feature type="domain" description="SAM-dependent MTase TRM10-type" evidence="10">
    <location>
        <begin position="132"/>
        <end position="384"/>
    </location>
</feature>
<feature type="region of interest" description="Disordered" evidence="9">
    <location>
        <begin position="1"/>
        <end position="140"/>
    </location>
</feature>
<evidence type="ECO:0000313" key="11">
    <source>
        <dbReference type="EMBL" id="KLU85059.1"/>
    </source>
</evidence>
<evidence type="ECO:0000313" key="13">
    <source>
        <dbReference type="Proteomes" id="UP000011715"/>
    </source>
</evidence>
<evidence type="ECO:0000313" key="12">
    <source>
        <dbReference type="EnsemblFungi" id="MAPG_04091T0"/>
    </source>
</evidence>
<organism evidence="12 13">
    <name type="scientific">Magnaporthiopsis poae (strain ATCC 64411 / 73-15)</name>
    <name type="common">Kentucky bluegrass fungus</name>
    <name type="synonym">Magnaporthe poae</name>
    <dbReference type="NCBI Taxonomy" id="644358"/>
    <lineage>
        <taxon>Eukaryota</taxon>
        <taxon>Fungi</taxon>
        <taxon>Dikarya</taxon>
        <taxon>Ascomycota</taxon>
        <taxon>Pezizomycotina</taxon>
        <taxon>Sordariomycetes</taxon>
        <taxon>Sordariomycetidae</taxon>
        <taxon>Magnaporthales</taxon>
        <taxon>Magnaporthaceae</taxon>
        <taxon>Magnaporthiopsis</taxon>
    </lineage>
</organism>
<dbReference type="PANTHER" id="PTHR13563">
    <property type="entry name" value="TRNA (GUANINE-9-) METHYLTRANSFERASE"/>
    <property type="match status" value="1"/>
</dbReference>
<evidence type="ECO:0000256" key="1">
    <source>
        <dbReference type="ARBA" id="ARBA00012797"/>
    </source>
</evidence>
<dbReference type="InterPro" id="IPR007356">
    <property type="entry name" value="tRNA_m1G_MeTrfase_euk"/>
</dbReference>
<accession>A0A0C4DVT0</accession>
<keyword evidence="5" id="KW-0949">S-adenosyl-L-methionine</keyword>
<reference evidence="13" key="1">
    <citation type="submission" date="2010-05" db="EMBL/GenBank/DDBJ databases">
        <title>The genome sequence of Magnaporthe poae strain ATCC 64411.</title>
        <authorList>
            <person name="Ma L.-J."/>
            <person name="Dead R."/>
            <person name="Young S."/>
            <person name="Zeng Q."/>
            <person name="Koehrsen M."/>
            <person name="Alvarado L."/>
            <person name="Berlin A."/>
            <person name="Chapman S.B."/>
            <person name="Chen Z."/>
            <person name="Freedman E."/>
            <person name="Gellesch M."/>
            <person name="Goldberg J."/>
            <person name="Griggs A."/>
            <person name="Gujja S."/>
            <person name="Heilman E.R."/>
            <person name="Heiman D."/>
            <person name="Hepburn T."/>
            <person name="Howarth C."/>
            <person name="Jen D."/>
            <person name="Larson L."/>
            <person name="Mehta T."/>
            <person name="Neiman D."/>
            <person name="Pearson M."/>
            <person name="Roberts A."/>
            <person name="Saif S."/>
            <person name="Shea T."/>
            <person name="Shenoy N."/>
            <person name="Sisk P."/>
            <person name="Stolte C."/>
            <person name="Sykes S."/>
            <person name="Walk T."/>
            <person name="White J."/>
            <person name="Yandava C."/>
            <person name="Haas B."/>
            <person name="Nusbaum C."/>
            <person name="Birren B."/>
        </authorList>
    </citation>
    <scope>NUCLEOTIDE SEQUENCE [LARGE SCALE GENOMIC DNA]</scope>
    <source>
        <strain evidence="13">ATCC 64411 / 73-15</strain>
    </source>
</reference>
<dbReference type="GO" id="GO:0000049">
    <property type="term" value="F:tRNA binding"/>
    <property type="evidence" value="ECO:0007669"/>
    <property type="project" value="TreeGrafter"/>
</dbReference>
<feature type="compositionally biased region" description="Acidic residues" evidence="9">
    <location>
        <begin position="420"/>
        <end position="429"/>
    </location>
</feature>
<proteinExistence type="predicted"/>
<dbReference type="OrthoDB" id="278300at2759"/>
<dbReference type="EMBL" id="ADBL01000967">
    <property type="status" value="NOT_ANNOTATED_CDS"/>
    <property type="molecule type" value="Genomic_DNA"/>
</dbReference>
<reference evidence="11" key="3">
    <citation type="submission" date="2011-03" db="EMBL/GenBank/DDBJ databases">
        <title>Annotation of Magnaporthe poae ATCC 64411.</title>
        <authorList>
            <person name="Ma L.-J."/>
            <person name="Dead R."/>
            <person name="Young S.K."/>
            <person name="Zeng Q."/>
            <person name="Gargeya S."/>
            <person name="Fitzgerald M."/>
            <person name="Haas B."/>
            <person name="Abouelleil A."/>
            <person name="Alvarado L."/>
            <person name="Arachchi H.M."/>
            <person name="Berlin A."/>
            <person name="Brown A."/>
            <person name="Chapman S.B."/>
            <person name="Chen Z."/>
            <person name="Dunbar C."/>
            <person name="Freedman E."/>
            <person name="Gearin G."/>
            <person name="Gellesch M."/>
            <person name="Goldberg J."/>
            <person name="Griggs A."/>
            <person name="Gujja S."/>
            <person name="Heiman D."/>
            <person name="Howarth C."/>
            <person name="Larson L."/>
            <person name="Lui A."/>
            <person name="MacDonald P.J.P."/>
            <person name="Mehta T."/>
            <person name="Montmayeur A."/>
            <person name="Murphy C."/>
            <person name="Neiman D."/>
            <person name="Pearson M."/>
            <person name="Priest M."/>
            <person name="Roberts A."/>
            <person name="Saif S."/>
            <person name="Shea T."/>
            <person name="Shenoy N."/>
            <person name="Sisk P."/>
            <person name="Stolte C."/>
            <person name="Sykes S."/>
            <person name="Yandava C."/>
            <person name="Wortman J."/>
            <person name="Nusbaum C."/>
            <person name="Birren B."/>
        </authorList>
    </citation>
    <scope>NUCLEOTIDE SEQUENCE</scope>
    <source>
        <strain evidence="11">ATCC 64411</strain>
    </source>
</reference>
<dbReference type="Proteomes" id="UP000011715">
    <property type="component" value="Unassembled WGS sequence"/>
</dbReference>
<evidence type="ECO:0000256" key="4">
    <source>
        <dbReference type="ARBA" id="ARBA00022679"/>
    </source>
</evidence>
<dbReference type="EMBL" id="GL876968">
    <property type="protein sequence ID" value="KLU85059.1"/>
    <property type="molecule type" value="Genomic_DNA"/>
</dbReference>
<reference evidence="12" key="4">
    <citation type="journal article" date="2015" name="G3 (Bethesda)">
        <title>Genome sequences of three phytopathogenic species of the Magnaporthaceae family of fungi.</title>
        <authorList>
            <person name="Okagaki L.H."/>
            <person name="Nunes C.C."/>
            <person name="Sailsbery J."/>
            <person name="Clay B."/>
            <person name="Brown D."/>
            <person name="John T."/>
            <person name="Oh Y."/>
            <person name="Young N."/>
            <person name="Fitzgerald M."/>
            <person name="Haas B.J."/>
            <person name="Zeng Q."/>
            <person name="Young S."/>
            <person name="Adiconis X."/>
            <person name="Fan L."/>
            <person name="Levin J.Z."/>
            <person name="Mitchell T.K."/>
            <person name="Okubara P.A."/>
            <person name="Farman M.L."/>
            <person name="Kohn L.M."/>
            <person name="Birren B."/>
            <person name="Ma L.-J."/>
            <person name="Dean R.A."/>
        </authorList>
    </citation>
    <scope>NUCLEOTIDE SEQUENCE</scope>
    <source>
        <strain evidence="12">ATCC 64411 / 73-15</strain>
    </source>
</reference>
<comment type="catalytic activity">
    <reaction evidence="8">
        <text>guanosine(9) in tRNA + S-adenosyl-L-methionine = N(1)-methylguanosine(9) in tRNA + S-adenosyl-L-homocysteine + H(+)</text>
        <dbReference type="Rhea" id="RHEA:43156"/>
        <dbReference type="Rhea" id="RHEA-COMP:10367"/>
        <dbReference type="Rhea" id="RHEA-COMP:10368"/>
        <dbReference type="ChEBI" id="CHEBI:15378"/>
        <dbReference type="ChEBI" id="CHEBI:57856"/>
        <dbReference type="ChEBI" id="CHEBI:59789"/>
        <dbReference type="ChEBI" id="CHEBI:73542"/>
        <dbReference type="ChEBI" id="CHEBI:74269"/>
        <dbReference type="EC" id="2.1.1.221"/>
    </reaction>
</comment>
<dbReference type="GO" id="GO:0052905">
    <property type="term" value="F:tRNA (guanosine(9)-N1)-methyltransferase activity"/>
    <property type="evidence" value="ECO:0007669"/>
    <property type="project" value="UniProtKB-EC"/>
</dbReference>
<evidence type="ECO:0000256" key="7">
    <source>
        <dbReference type="ARBA" id="ARBA00032166"/>
    </source>
</evidence>
<evidence type="ECO:0000256" key="2">
    <source>
        <dbReference type="ARBA" id="ARBA00020451"/>
    </source>
</evidence>
<dbReference type="SMR" id="A0A0C4DVT0"/>
<dbReference type="CDD" id="cd18089">
    <property type="entry name" value="SPOUT_Trm10-like"/>
    <property type="match status" value="1"/>
</dbReference>
<keyword evidence="13" id="KW-1185">Reference proteome</keyword>
<keyword evidence="4 11" id="KW-0808">Transferase</keyword>
<dbReference type="GO" id="GO:0005634">
    <property type="term" value="C:nucleus"/>
    <property type="evidence" value="ECO:0007669"/>
    <property type="project" value="TreeGrafter"/>
</dbReference>
<gene>
    <name evidence="11" type="ORF">MAPG_04091</name>
</gene>
<feature type="region of interest" description="Disordered" evidence="9">
    <location>
        <begin position="382"/>
        <end position="449"/>
    </location>
</feature>
<dbReference type="PROSITE" id="PS51675">
    <property type="entry name" value="SAM_MT_TRM10"/>
    <property type="match status" value="1"/>
</dbReference>
<dbReference type="EnsemblFungi" id="MAPG_04091T0">
    <property type="protein sequence ID" value="MAPG_04091T0"/>
    <property type="gene ID" value="MAPG_04091"/>
</dbReference>
<protein>
    <recommendedName>
        <fullName evidence="2">tRNA (guanine(9)-N1)-methyltransferase</fullName>
        <ecNumber evidence="1">2.1.1.221</ecNumber>
    </recommendedName>
    <alternativeName>
        <fullName evidence="7">tRNA methyltransferase 10</fullName>
    </alternativeName>
    <alternativeName>
        <fullName evidence="6">tRNA(m1G9)-methyltransferase</fullName>
    </alternativeName>
</protein>
<feature type="compositionally biased region" description="Basic and acidic residues" evidence="9">
    <location>
        <begin position="440"/>
        <end position="449"/>
    </location>
</feature>
<dbReference type="InterPro" id="IPR028564">
    <property type="entry name" value="MT_TRM10-typ"/>
</dbReference>
<reference evidence="12" key="5">
    <citation type="submission" date="2015-06" db="UniProtKB">
        <authorList>
            <consortium name="EnsemblFungi"/>
        </authorList>
    </citation>
    <scope>IDENTIFICATION</scope>
    <source>
        <strain evidence="12">ATCC 64411</strain>
    </source>
</reference>
<feature type="compositionally biased region" description="Low complexity" evidence="9">
    <location>
        <begin position="246"/>
        <end position="258"/>
    </location>
</feature>
<dbReference type="AlphaFoldDB" id="A0A0C4DVT0"/>